<name>A0A8J7AV23_9CYAN</name>
<organism evidence="9 10">
    <name type="scientific">Vasconcelosia minhoensis LEGE 07310</name>
    <dbReference type="NCBI Taxonomy" id="915328"/>
    <lineage>
        <taxon>Bacteria</taxon>
        <taxon>Bacillati</taxon>
        <taxon>Cyanobacteriota</taxon>
        <taxon>Cyanophyceae</taxon>
        <taxon>Nodosilineales</taxon>
        <taxon>Cymatolegaceae</taxon>
        <taxon>Vasconcelosia</taxon>
        <taxon>Vasconcelosia minhoensis</taxon>
    </lineage>
</organism>
<sequence length="735" mass="80967">MVQPQASWQIQPPPELPPDWPEAVRQVARLEHRPQFGAQLLWQRGVRTVEQLRRFLNPADYQPASPFNFGTEMEQAVARLIQAREQGEKVAIWGDFDADGITSTAVLWDGLGQFFAPEQLTYFIPNRLKESHGLARVGLEQLAAQGFSLVVTCDTGSTNLAEIDHAQQLGLSLIITDHHTLPPERPPVEAIINPRSLPPDHPLADLSGVATAYKLVEALYQRLPDIPERPLAELLDLVAIGLIADLVALTGDCRYLAQVGIQQLKRASDPAIATRRPGVTRLLQLCRRTGDRPTDISFGIGPRINAVSRIHGDAGFCVELLTSQDAERCKVLAEQTEDANARRKALQKDVLYQVTQQLASLDLSTTGVIVLTDPQWPVGILGLVAGQIAQQYGKPTILLTLDAESANSGGPRLVRGSARSVNKIDLYQLVQAQAHLLHSFGGHPFAAGLSLPVENLPLFTEAVNRQLRQTQALQGDRGPTLAVDLTVTVADLGADLFRQLSLLEPCGMGNPAPKLLIKDAWFERTWHQNLRDRAGRKLSYIKTEFRLCDETQPEGFAGIWWEHYKDELPPGRCAVVVELDYNSHAKASRYEVRLIDLRSAETEVANLPQLQPFLELAPSAVGDPLQTWETLVGLAKYLSRTGETASREQLCAKLGIGDRTLTLGLSAIAQLGFELTQTSDAVSFSLPSHSLTPAPQLPRAELQQFLDALREEQFRRLYFDQVPATAAQPAISNLR</sequence>
<keyword evidence="5 9" id="KW-0269">Exonuclease</keyword>
<gene>
    <name evidence="9" type="primary">recJ</name>
    <name evidence="9" type="ORF">IQ241_01695</name>
</gene>
<dbReference type="Pfam" id="PF01368">
    <property type="entry name" value="DHH"/>
    <property type="match status" value="1"/>
</dbReference>
<evidence type="ECO:0000256" key="2">
    <source>
        <dbReference type="ARBA" id="ARBA00019841"/>
    </source>
</evidence>
<dbReference type="Gene3D" id="3.90.1640.30">
    <property type="match status" value="1"/>
</dbReference>
<keyword evidence="3" id="KW-0540">Nuclease</keyword>
<dbReference type="GO" id="GO:0008409">
    <property type="term" value="F:5'-3' exonuclease activity"/>
    <property type="evidence" value="ECO:0007669"/>
    <property type="project" value="InterPro"/>
</dbReference>
<reference evidence="9" key="1">
    <citation type="submission" date="2020-10" db="EMBL/GenBank/DDBJ databases">
        <authorList>
            <person name="Castelo-Branco R."/>
            <person name="Eusebio N."/>
            <person name="Adriana R."/>
            <person name="Vieira A."/>
            <person name="Brugerolle De Fraissinette N."/>
            <person name="Rezende De Castro R."/>
            <person name="Schneider M.P."/>
            <person name="Vasconcelos V."/>
            <person name="Leao P.N."/>
        </authorList>
    </citation>
    <scope>NUCLEOTIDE SEQUENCE</scope>
    <source>
        <strain evidence="9">LEGE 07310</strain>
    </source>
</reference>
<dbReference type="InterPro" id="IPR038763">
    <property type="entry name" value="DHH_sf"/>
</dbReference>
<dbReference type="Pfam" id="PF17768">
    <property type="entry name" value="RecJ_OB"/>
    <property type="match status" value="1"/>
</dbReference>
<dbReference type="RefSeq" id="WP_193904678.1">
    <property type="nucleotide sequence ID" value="NZ_JADEXG010000002.1"/>
</dbReference>
<evidence type="ECO:0000256" key="1">
    <source>
        <dbReference type="ARBA" id="ARBA00005915"/>
    </source>
</evidence>
<dbReference type="InterPro" id="IPR003156">
    <property type="entry name" value="DHHA1_dom"/>
</dbReference>
<dbReference type="Pfam" id="PF02272">
    <property type="entry name" value="DHHA1"/>
    <property type="match status" value="1"/>
</dbReference>
<proteinExistence type="inferred from homology"/>
<dbReference type="Proteomes" id="UP000636505">
    <property type="component" value="Unassembled WGS sequence"/>
</dbReference>
<dbReference type="SUPFAM" id="SSF64182">
    <property type="entry name" value="DHH phosphoesterases"/>
    <property type="match status" value="1"/>
</dbReference>
<dbReference type="GO" id="GO:0006310">
    <property type="term" value="P:DNA recombination"/>
    <property type="evidence" value="ECO:0007669"/>
    <property type="project" value="InterPro"/>
</dbReference>
<comment type="similarity">
    <text evidence="1">Belongs to the RecJ family.</text>
</comment>
<dbReference type="InterPro" id="IPR041122">
    <property type="entry name" value="RecJ_OB"/>
</dbReference>
<keyword evidence="10" id="KW-1185">Reference proteome</keyword>
<evidence type="ECO:0000313" key="9">
    <source>
        <dbReference type="EMBL" id="MBE9076017.1"/>
    </source>
</evidence>
<dbReference type="PANTHER" id="PTHR30255:SF2">
    <property type="entry name" value="SINGLE-STRANDED-DNA-SPECIFIC EXONUCLEASE RECJ"/>
    <property type="match status" value="1"/>
</dbReference>
<feature type="domain" description="DDH" evidence="6">
    <location>
        <begin position="89"/>
        <end position="241"/>
    </location>
</feature>
<evidence type="ECO:0000256" key="5">
    <source>
        <dbReference type="ARBA" id="ARBA00022839"/>
    </source>
</evidence>
<dbReference type="EMBL" id="JADEXG010000002">
    <property type="protein sequence ID" value="MBE9076017.1"/>
    <property type="molecule type" value="Genomic_DNA"/>
</dbReference>
<feature type="domain" description="DHHA1" evidence="7">
    <location>
        <begin position="367"/>
        <end position="468"/>
    </location>
</feature>
<evidence type="ECO:0000313" key="10">
    <source>
        <dbReference type="Proteomes" id="UP000636505"/>
    </source>
</evidence>
<dbReference type="PANTHER" id="PTHR30255">
    <property type="entry name" value="SINGLE-STRANDED-DNA-SPECIFIC EXONUCLEASE RECJ"/>
    <property type="match status" value="1"/>
</dbReference>
<evidence type="ECO:0000256" key="3">
    <source>
        <dbReference type="ARBA" id="ARBA00022722"/>
    </source>
</evidence>
<feature type="domain" description="RecJ OB" evidence="8">
    <location>
        <begin position="483"/>
        <end position="596"/>
    </location>
</feature>
<dbReference type="InterPro" id="IPR004610">
    <property type="entry name" value="RecJ"/>
</dbReference>
<dbReference type="GO" id="GO:0003676">
    <property type="term" value="F:nucleic acid binding"/>
    <property type="evidence" value="ECO:0007669"/>
    <property type="project" value="InterPro"/>
</dbReference>
<accession>A0A8J7AV23</accession>
<dbReference type="NCBIfam" id="TIGR00644">
    <property type="entry name" value="recJ"/>
    <property type="match status" value="1"/>
</dbReference>
<evidence type="ECO:0000259" key="8">
    <source>
        <dbReference type="Pfam" id="PF17768"/>
    </source>
</evidence>
<comment type="caution">
    <text evidence="9">The sequence shown here is derived from an EMBL/GenBank/DDBJ whole genome shotgun (WGS) entry which is preliminary data.</text>
</comment>
<dbReference type="InterPro" id="IPR001667">
    <property type="entry name" value="DDH_dom"/>
</dbReference>
<dbReference type="InterPro" id="IPR051673">
    <property type="entry name" value="SSDNA_exonuclease_RecJ"/>
</dbReference>
<evidence type="ECO:0000259" key="7">
    <source>
        <dbReference type="Pfam" id="PF02272"/>
    </source>
</evidence>
<keyword evidence="4" id="KW-0378">Hydrolase</keyword>
<evidence type="ECO:0000256" key="4">
    <source>
        <dbReference type="ARBA" id="ARBA00022801"/>
    </source>
</evidence>
<dbReference type="Gene3D" id="3.10.310.30">
    <property type="match status" value="1"/>
</dbReference>
<dbReference type="GO" id="GO:0006281">
    <property type="term" value="P:DNA repair"/>
    <property type="evidence" value="ECO:0007669"/>
    <property type="project" value="InterPro"/>
</dbReference>
<protein>
    <recommendedName>
        <fullName evidence="2">Single-stranded-DNA-specific exonuclease RecJ</fullName>
    </recommendedName>
</protein>
<evidence type="ECO:0000259" key="6">
    <source>
        <dbReference type="Pfam" id="PF01368"/>
    </source>
</evidence>
<dbReference type="AlphaFoldDB" id="A0A8J7AV23"/>